<evidence type="ECO:0000256" key="1">
    <source>
        <dbReference type="SAM" id="MobiDB-lite"/>
    </source>
</evidence>
<feature type="compositionally biased region" description="Polar residues" evidence="1">
    <location>
        <begin position="99"/>
        <end position="128"/>
    </location>
</feature>
<gene>
    <name evidence="3" type="primary">ADF1</name>
</gene>
<evidence type="ECO:0000259" key="2">
    <source>
        <dbReference type="PROSITE" id="PS51029"/>
    </source>
</evidence>
<accession>A0A034W6W4</accession>
<feature type="region of interest" description="Disordered" evidence="1">
    <location>
        <begin position="99"/>
        <end position="175"/>
    </location>
</feature>
<dbReference type="PANTHER" id="PTHR12243:SF67">
    <property type="entry name" value="COREPRESSOR OF PANGOLIN, ISOFORM A-RELATED"/>
    <property type="match status" value="1"/>
</dbReference>
<name>A0A034W6W4_BACDO</name>
<dbReference type="PANTHER" id="PTHR12243">
    <property type="entry name" value="MADF DOMAIN TRANSCRIPTION FACTOR"/>
    <property type="match status" value="1"/>
</dbReference>
<reference evidence="3" key="1">
    <citation type="journal article" date="2014" name="BMC Genomics">
        <title>Characterizing the developmental transcriptome of the oriental fruit fly, Bactrocera dorsalis (Diptera: Tephritidae) through comparative genomic analysis with Drosophila melanogaster utilizing modENCODE datasets.</title>
        <authorList>
            <person name="Geib S.M."/>
            <person name="Calla B."/>
            <person name="Hall B."/>
            <person name="Hou S."/>
            <person name="Manoukis N.C."/>
        </authorList>
    </citation>
    <scope>NUCLEOTIDE SEQUENCE</scope>
    <source>
        <strain evidence="3">Punador</strain>
    </source>
</reference>
<dbReference type="EMBL" id="GAKP01007656">
    <property type="protein sequence ID" value="JAC51296.1"/>
    <property type="molecule type" value="Transcribed_RNA"/>
</dbReference>
<dbReference type="AlphaFoldDB" id="A0A034W6W4"/>
<evidence type="ECO:0000313" key="3">
    <source>
        <dbReference type="EMBL" id="JAC51296.1"/>
    </source>
</evidence>
<dbReference type="InterPro" id="IPR039353">
    <property type="entry name" value="TF_Adf1"/>
</dbReference>
<dbReference type="InterPro" id="IPR006578">
    <property type="entry name" value="MADF-dom"/>
</dbReference>
<sequence>MEEKLIEAVKLHPCLFDKSSLLFRDKMLKEKAWKAASIATGASVEQCKQRWKSLRDRFVREVVLQQAKTDDAAEEKNEWCYFELMRFLTKHVNPRKTKFNPQWSIDDQPDYSNSAGSPQSDSYETTDYQWVESLQDESELNESQTSTEAPKTKKASKRKRLSVEAPEQSSSPCCNGETVFSNKEEPKNKAILAMLDELLQKKSEEVQESSGAHESFIRLCGIIERVVSAKEESKNKAFLTFLDELLQKKPEEMQESLKMEILNHVHNS</sequence>
<dbReference type="SMART" id="SM00595">
    <property type="entry name" value="MADF"/>
    <property type="match status" value="1"/>
</dbReference>
<dbReference type="PROSITE" id="PS51029">
    <property type="entry name" value="MADF"/>
    <property type="match status" value="1"/>
</dbReference>
<protein>
    <submittedName>
        <fullName evidence="3">Transcription factor Adf-1</fullName>
    </submittedName>
</protein>
<dbReference type="Pfam" id="PF10545">
    <property type="entry name" value="MADF_DNA_bdg"/>
    <property type="match status" value="1"/>
</dbReference>
<proteinExistence type="predicted"/>
<dbReference type="OrthoDB" id="6147983at2759"/>
<organism evidence="3">
    <name type="scientific">Bactrocera dorsalis</name>
    <name type="common">Oriental fruit fly</name>
    <name type="synonym">Dacus dorsalis</name>
    <dbReference type="NCBI Taxonomy" id="27457"/>
    <lineage>
        <taxon>Eukaryota</taxon>
        <taxon>Metazoa</taxon>
        <taxon>Ecdysozoa</taxon>
        <taxon>Arthropoda</taxon>
        <taxon>Hexapoda</taxon>
        <taxon>Insecta</taxon>
        <taxon>Pterygota</taxon>
        <taxon>Neoptera</taxon>
        <taxon>Endopterygota</taxon>
        <taxon>Diptera</taxon>
        <taxon>Brachycera</taxon>
        <taxon>Muscomorpha</taxon>
        <taxon>Tephritoidea</taxon>
        <taxon>Tephritidae</taxon>
        <taxon>Bactrocera</taxon>
        <taxon>Bactrocera</taxon>
    </lineage>
</organism>
<feature type="domain" description="MADF" evidence="2">
    <location>
        <begin position="4"/>
        <end position="93"/>
    </location>
</feature>